<evidence type="ECO:0000313" key="2">
    <source>
        <dbReference type="Proteomes" id="UP000800235"/>
    </source>
</evidence>
<gene>
    <name evidence="1" type="ORF">EJ08DRAFT_112926</name>
</gene>
<dbReference type="AlphaFoldDB" id="A0A9P4NWU7"/>
<accession>A0A9P4NWU7</accession>
<proteinExistence type="predicted"/>
<comment type="caution">
    <text evidence="1">The sequence shown here is derived from an EMBL/GenBank/DDBJ whole genome shotgun (WGS) entry which is preliminary data.</text>
</comment>
<keyword evidence="2" id="KW-1185">Reference proteome</keyword>
<sequence length="238" mass="26538">MAEEGNTAQPKPAVFILDLEQPDLFTAIYSDFVDALASEYRIQRARKKGPAERYLTNTENRPIAILAVDAGLVERKNASLLQQVRDYVHRGGTVIFMANFSGFITPPKMNKFWPETWGLDWQFGEYHRTTVHLNHNMPWLSTATNSLPQQYSQKAVNLAQVALSDVLYRPSSDSRTQSAVLAESPVNQYQTPVAFTKIGRGFVGYIGDMNNETGSQNVVMEMCKLAAYNASTAAPPVE</sequence>
<dbReference type="EMBL" id="MU007024">
    <property type="protein sequence ID" value="KAF2432768.1"/>
    <property type="molecule type" value="Genomic_DNA"/>
</dbReference>
<reference evidence="1" key="1">
    <citation type="journal article" date="2020" name="Stud. Mycol.">
        <title>101 Dothideomycetes genomes: a test case for predicting lifestyles and emergence of pathogens.</title>
        <authorList>
            <person name="Haridas S."/>
            <person name="Albert R."/>
            <person name="Binder M."/>
            <person name="Bloem J."/>
            <person name="Labutti K."/>
            <person name="Salamov A."/>
            <person name="Andreopoulos B."/>
            <person name="Baker S."/>
            <person name="Barry K."/>
            <person name="Bills G."/>
            <person name="Bluhm B."/>
            <person name="Cannon C."/>
            <person name="Castanera R."/>
            <person name="Culley D."/>
            <person name="Daum C."/>
            <person name="Ezra D."/>
            <person name="Gonzalez J."/>
            <person name="Henrissat B."/>
            <person name="Kuo A."/>
            <person name="Liang C."/>
            <person name="Lipzen A."/>
            <person name="Lutzoni F."/>
            <person name="Magnuson J."/>
            <person name="Mondo S."/>
            <person name="Nolan M."/>
            <person name="Ohm R."/>
            <person name="Pangilinan J."/>
            <person name="Park H.-J."/>
            <person name="Ramirez L."/>
            <person name="Alfaro M."/>
            <person name="Sun H."/>
            <person name="Tritt A."/>
            <person name="Yoshinaga Y."/>
            <person name="Zwiers L.-H."/>
            <person name="Turgeon B."/>
            <person name="Goodwin S."/>
            <person name="Spatafora J."/>
            <person name="Crous P."/>
            <person name="Grigoriev I."/>
        </authorList>
    </citation>
    <scope>NUCLEOTIDE SEQUENCE</scope>
    <source>
        <strain evidence="1">CBS 130266</strain>
    </source>
</reference>
<dbReference type="OrthoDB" id="167809at2759"/>
<name>A0A9P4NWU7_9PEZI</name>
<protein>
    <submittedName>
        <fullName evidence="1">Uncharacterized protein</fullName>
    </submittedName>
</protein>
<dbReference type="Proteomes" id="UP000800235">
    <property type="component" value="Unassembled WGS sequence"/>
</dbReference>
<evidence type="ECO:0000313" key="1">
    <source>
        <dbReference type="EMBL" id="KAF2432768.1"/>
    </source>
</evidence>
<organism evidence="1 2">
    <name type="scientific">Tothia fuscella</name>
    <dbReference type="NCBI Taxonomy" id="1048955"/>
    <lineage>
        <taxon>Eukaryota</taxon>
        <taxon>Fungi</taxon>
        <taxon>Dikarya</taxon>
        <taxon>Ascomycota</taxon>
        <taxon>Pezizomycotina</taxon>
        <taxon>Dothideomycetes</taxon>
        <taxon>Pleosporomycetidae</taxon>
        <taxon>Venturiales</taxon>
        <taxon>Cylindrosympodiaceae</taxon>
        <taxon>Tothia</taxon>
    </lineage>
</organism>